<feature type="transmembrane region" description="Helical" evidence="2">
    <location>
        <begin position="95"/>
        <end position="118"/>
    </location>
</feature>
<evidence type="ECO:0000313" key="3">
    <source>
        <dbReference type="EMBL" id="RAQ28755.1"/>
    </source>
</evidence>
<dbReference type="AlphaFoldDB" id="A0A328UG70"/>
<feature type="compositionally biased region" description="Basic and acidic residues" evidence="1">
    <location>
        <begin position="67"/>
        <end position="77"/>
    </location>
</feature>
<keyword evidence="2" id="KW-0472">Membrane</keyword>
<dbReference type="RefSeq" id="WP_112332677.1">
    <property type="nucleotide sequence ID" value="NZ_QLYR01000004.1"/>
</dbReference>
<comment type="caution">
    <text evidence="3">The sequence shown here is derived from an EMBL/GenBank/DDBJ whole genome shotgun (WGS) entry which is preliminary data.</text>
</comment>
<feature type="region of interest" description="Disordered" evidence="1">
    <location>
        <begin position="1"/>
        <end position="87"/>
    </location>
</feature>
<proteinExistence type="predicted"/>
<reference evidence="3 4" key="1">
    <citation type="submission" date="2018-06" db="EMBL/GenBank/DDBJ databases">
        <title>Noncontiguous genome sequence of Ruminococcaceae bacterium ASD2818.</title>
        <authorList>
            <person name="Chaplin A.V."/>
            <person name="Sokolova S.R."/>
            <person name="Kochetkova T.O."/>
            <person name="Goltsov A.Y."/>
            <person name="Trofimov D.Y."/>
            <person name="Efimov B.A."/>
        </authorList>
    </citation>
    <scope>NUCLEOTIDE SEQUENCE [LARGE SCALE GENOMIC DNA]</scope>
    <source>
        <strain evidence="3 4">ASD2818</strain>
    </source>
</reference>
<dbReference type="EMBL" id="QLYR01000004">
    <property type="protein sequence ID" value="RAQ28755.1"/>
    <property type="molecule type" value="Genomic_DNA"/>
</dbReference>
<dbReference type="Proteomes" id="UP000249377">
    <property type="component" value="Unassembled WGS sequence"/>
</dbReference>
<evidence type="ECO:0000256" key="2">
    <source>
        <dbReference type="SAM" id="Phobius"/>
    </source>
</evidence>
<sequence length="304" mass="33224">MEKKTKTEVDVFTADYREDGQRNAPSPVKPRPEDGGQGKAAPEEAPEEVMEAAQDEELDDFLPVGESLRDGVPEDSPRAALVQPRAQRRRGTRRYGVALGAFVLALALVGVCAIATLAGRQIYQAATDDSALRAYDSFLAPVVMQDPEPFESPEKADPEFVQNAALWQTILADNGASYTEYDDAGRALIPVGDVSAACSMLFGPDCRLSPRTPEDTFYSYDEETAQYHVALFSSESAYEPYTESARSENGDTVLRVAYVTPGSVDHDGSSADSAQQAHKRMDYVLRTNEATGEQYVYAVREITE</sequence>
<evidence type="ECO:0000256" key="1">
    <source>
        <dbReference type="SAM" id="MobiDB-lite"/>
    </source>
</evidence>
<protein>
    <submittedName>
        <fullName evidence="3">Uncharacterized protein</fullName>
    </submittedName>
</protein>
<feature type="compositionally biased region" description="Acidic residues" evidence="1">
    <location>
        <begin position="44"/>
        <end position="60"/>
    </location>
</feature>
<keyword evidence="4" id="KW-1185">Reference proteome</keyword>
<accession>A0A328UG70</accession>
<name>A0A328UG70_9FIRM</name>
<keyword evidence="2" id="KW-1133">Transmembrane helix</keyword>
<organism evidence="3 4">
    <name type="scientific">Hydrogeniiclostridium mannosilyticum</name>
    <dbReference type="NCBI Taxonomy" id="2764322"/>
    <lineage>
        <taxon>Bacteria</taxon>
        <taxon>Bacillati</taxon>
        <taxon>Bacillota</taxon>
        <taxon>Clostridia</taxon>
        <taxon>Eubacteriales</taxon>
        <taxon>Acutalibacteraceae</taxon>
        <taxon>Hydrogeniiclostridium</taxon>
    </lineage>
</organism>
<keyword evidence="2" id="KW-0812">Transmembrane</keyword>
<gene>
    <name evidence="3" type="ORF">DPQ25_08155</name>
</gene>
<evidence type="ECO:0000313" key="4">
    <source>
        <dbReference type="Proteomes" id="UP000249377"/>
    </source>
</evidence>
<feature type="compositionally biased region" description="Basic and acidic residues" evidence="1">
    <location>
        <begin position="1"/>
        <end position="21"/>
    </location>
</feature>